<dbReference type="Gene3D" id="3.40.50.150">
    <property type="entry name" value="Vaccinia Virus protein VP39"/>
    <property type="match status" value="1"/>
</dbReference>
<accession>A0A917X3M4</accession>
<dbReference type="Proteomes" id="UP000642070">
    <property type="component" value="Unassembled WGS sequence"/>
</dbReference>
<dbReference type="RefSeq" id="WP_190254638.1">
    <property type="nucleotide sequence ID" value="NZ_BMPI01000045.1"/>
</dbReference>
<protein>
    <recommendedName>
        <fullName evidence="3">O-methyltransferase</fullName>
    </recommendedName>
</protein>
<evidence type="ECO:0000313" key="2">
    <source>
        <dbReference type="Proteomes" id="UP000642070"/>
    </source>
</evidence>
<dbReference type="Pfam" id="PF13578">
    <property type="entry name" value="Methyltransf_24"/>
    <property type="match status" value="1"/>
</dbReference>
<comment type="caution">
    <text evidence="1">The sequence shown here is derived from an EMBL/GenBank/DDBJ whole genome shotgun (WGS) entry which is preliminary data.</text>
</comment>
<organism evidence="1 2">
    <name type="scientific">Dactylosporangium sucinum</name>
    <dbReference type="NCBI Taxonomy" id="1424081"/>
    <lineage>
        <taxon>Bacteria</taxon>
        <taxon>Bacillati</taxon>
        <taxon>Actinomycetota</taxon>
        <taxon>Actinomycetes</taxon>
        <taxon>Micromonosporales</taxon>
        <taxon>Micromonosporaceae</taxon>
        <taxon>Dactylosporangium</taxon>
    </lineage>
</organism>
<evidence type="ECO:0000313" key="1">
    <source>
        <dbReference type="EMBL" id="GGM61326.1"/>
    </source>
</evidence>
<evidence type="ECO:0008006" key="3">
    <source>
        <dbReference type="Google" id="ProtNLM"/>
    </source>
</evidence>
<gene>
    <name evidence="1" type="ORF">GCM10007977_073520</name>
</gene>
<reference evidence="1" key="1">
    <citation type="journal article" date="2014" name="Int. J. Syst. Evol. Microbiol.">
        <title>Complete genome sequence of Corynebacterium casei LMG S-19264T (=DSM 44701T), isolated from a smear-ripened cheese.</title>
        <authorList>
            <consortium name="US DOE Joint Genome Institute (JGI-PGF)"/>
            <person name="Walter F."/>
            <person name="Albersmeier A."/>
            <person name="Kalinowski J."/>
            <person name="Ruckert C."/>
        </authorList>
    </citation>
    <scope>NUCLEOTIDE SEQUENCE</scope>
    <source>
        <strain evidence="1">JCM 19831</strain>
    </source>
</reference>
<dbReference type="EMBL" id="BMPI01000045">
    <property type="protein sequence ID" value="GGM61326.1"/>
    <property type="molecule type" value="Genomic_DNA"/>
</dbReference>
<dbReference type="AlphaFoldDB" id="A0A917X3M4"/>
<name>A0A917X3M4_9ACTN</name>
<keyword evidence="2" id="KW-1185">Reference proteome</keyword>
<proteinExistence type="predicted"/>
<sequence>MFHLDEIIQWYREHAADLRRARDEQRELRTRRDLRPALDDLEAEIAYLTVRALRPAVVVELGASHGWSTTWLLRALRDNAGGELHSYDRGSAAPRAVPAELATGRWHFVPGDVRAAAVPDAPGFLLVDAAHTVSFARWYTRTIFPGLRPGAAVAVHDVYHGRRPWPRSEGAVVLSWLRGRGVGHLTASRAADPDTRDRLLGLKHKLHLSAPVHDRARDPMLFFRVP</sequence>
<dbReference type="SUPFAM" id="SSF53335">
    <property type="entry name" value="S-adenosyl-L-methionine-dependent methyltransferases"/>
    <property type="match status" value="1"/>
</dbReference>
<dbReference type="InterPro" id="IPR029063">
    <property type="entry name" value="SAM-dependent_MTases_sf"/>
</dbReference>
<reference evidence="1" key="2">
    <citation type="submission" date="2020-09" db="EMBL/GenBank/DDBJ databases">
        <authorList>
            <person name="Sun Q."/>
            <person name="Ohkuma M."/>
        </authorList>
    </citation>
    <scope>NUCLEOTIDE SEQUENCE</scope>
    <source>
        <strain evidence="1">JCM 19831</strain>
    </source>
</reference>